<dbReference type="Pfam" id="PF05686">
    <property type="entry name" value="Glyco_transf_90"/>
    <property type="match status" value="1"/>
</dbReference>
<sequence length="450" mass="51672">MESIRSWTWRRLSYVLAAVLAVQAGLFLWLYQPASLDILNFPSGRHSSKGALRQDGLSSVQCLSAYPQLYHEIDRATTLWESKNHIISKEDIDISWQATGPFDGGAMRILIHQNQLRVVESINAMADPAYQERGLGILQLIQRALNAASAGKELLPTIEAAIVLQDVSYPPTEDGTHGFWTWTRPYHDIHFNRTNMWEGQELHYERFWSNETFKRVWLVPNFDFWYTKAIGSYDTAKSLARSHDEAPKIPKIVWRGTEWVNPEIRDVLVNITKDKPWADVAYSNVNNANRVGAGAAAQSNHIDAADLCNYAMTVHTEGFSYSGRLKHLLNCNSLPFIHKLNYTTHYYHLLKKDGPNQNYVPVQNDFSDLEEKVLHYLAHPKEAQRIIDNHLATFREKYLTNDATSCYLRRLIQQYATVSFTPEVTLPGHKNLRGRDWKSFLAHPEDFKES</sequence>
<dbReference type="InterPro" id="IPR006598">
    <property type="entry name" value="CAP10"/>
</dbReference>
<dbReference type="PANTHER" id="PTHR12203:SF107">
    <property type="entry name" value="GLYCOSYL TRANSFERASE CAP10 DOMAIN-CONTAINING PROTEIN"/>
    <property type="match status" value="1"/>
</dbReference>
<gene>
    <name evidence="3" type="ORF">Slin15195_G082910</name>
</gene>
<dbReference type="AlphaFoldDB" id="A0A9Q9AZZ3"/>
<keyword evidence="4" id="KW-1185">Reference proteome</keyword>
<keyword evidence="1" id="KW-0472">Membrane</keyword>
<dbReference type="InterPro" id="IPR051091">
    <property type="entry name" value="O-Glucosyltr/Glycosyltrsf_90"/>
</dbReference>
<evidence type="ECO:0000313" key="3">
    <source>
        <dbReference type="EMBL" id="USW54972.1"/>
    </source>
</evidence>
<evidence type="ECO:0000259" key="2">
    <source>
        <dbReference type="SMART" id="SM00672"/>
    </source>
</evidence>
<reference evidence="3" key="1">
    <citation type="submission" date="2022-06" db="EMBL/GenBank/DDBJ databases">
        <title>Complete genome sequences of two strains of the flax pathogen Septoria linicola.</title>
        <authorList>
            <person name="Lapalu N."/>
            <person name="Simon A."/>
            <person name="Demenou B."/>
            <person name="Paumier D."/>
            <person name="Guillot M.-P."/>
            <person name="Gout L."/>
            <person name="Valade R."/>
        </authorList>
    </citation>
    <scope>NUCLEOTIDE SEQUENCE</scope>
    <source>
        <strain evidence="3">SE15195</strain>
    </source>
</reference>
<organism evidence="3 4">
    <name type="scientific">Septoria linicola</name>
    <dbReference type="NCBI Taxonomy" id="215465"/>
    <lineage>
        <taxon>Eukaryota</taxon>
        <taxon>Fungi</taxon>
        <taxon>Dikarya</taxon>
        <taxon>Ascomycota</taxon>
        <taxon>Pezizomycotina</taxon>
        <taxon>Dothideomycetes</taxon>
        <taxon>Dothideomycetidae</taxon>
        <taxon>Mycosphaerellales</taxon>
        <taxon>Mycosphaerellaceae</taxon>
        <taxon>Septoria</taxon>
    </lineage>
</organism>
<dbReference type="SMART" id="SM00672">
    <property type="entry name" value="CAP10"/>
    <property type="match status" value="1"/>
</dbReference>
<dbReference type="Proteomes" id="UP001056384">
    <property type="component" value="Chromosome 7"/>
</dbReference>
<keyword evidence="1" id="KW-1133">Transmembrane helix</keyword>
<dbReference type="PANTHER" id="PTHR12203">
    <property type="entry name" value="KDEL LYS-ASP-GLU-LEU CONTAINING - RELATED"/>
    <property type="match status" value="1"/>
</dbReference>
<feature type="domain" description="Glycosyl transferase CAP10" evidence="2">
    <location>
        <begin position="183"/>
        <end position="420"/>
    </location>
</feature>
<dbReference type="EMBL" id="CP099424">
    <property type="protein sequence ID" value="USW54972.1"/>
    <property type="molecule type" value="Genomic_DNA"/>
</dbReference>
<evidence type="ECO:0000256" key="1">
    <source>
        <dbReference type="SAM" id="Phobius"/>
    </source>
</evidence>
<proteinExistence type="predicted"/>
<accession>A0A9Q9AZZ3</accession>
<evidence type="ECO:0000313" key="4">
    <source>
        <dbReference type="Proteomes" id="UP001056384"/>
    </source>
</evidence>
<keyword evidence="3" id="KW-0808">Transferase</keyword>
<name>A0A9Q9AZZ3_9PEZI</name>
<dbReference type="GO" id="GO:0016740">
    <property type="term" value="F:transferase activity"/>
    <property type="evidence" value="ECO:0007669"/>
    <property type="project" value="UniProtKB-KW"/>
</dbReference>
<keyword evidence="1" id="KW-0812">Transmembrane</keyword>
<protein>
    <submittedName>
        <fullName evidence="3">Glycosyl transferase CAP10 domain-containing protein</fullName>
    </submittedName>
</protein>
<feature type="transmembrane region" description="Helical" evidence="1">
    <location>
        <begin position="12"/>
        <end position="31"/>
    </location>
</feature>